<keyword evidence="6 9" id="KW-0472">Membrane</keyword>
<evidence type="ECO:0000256" key="9">
    <source>
        <dbReference type="SAM" id="Phobius"/>
    </source>
</evidence>
<keyword evidence="5 9" id="KW-1133">Transmembrane helix</keyword>
<dbReference type="PANTHER" id="PTHR11923:SF50">
    <property type="entry name" value="GH19047P"/>
    <property type="match status" value="1"/>
</dbReference>
<protein>
    <submittedName>
        <fullName evidence="10">Uncharacterized protein, isoform B</fullName>
    </submittedName>
</protein>
<dbReference type="Pfam" id="PF01130">
    <property type="entry name" value="CD36"/>
    <property type="match status" value="1"/>
</dbReference>
<evidence type="ECO:0000256" key="3">
    <source>
        <dbReference type="ARBA" id="ARBA00022475"/>
    </source>
</evidence>
<keyword evidence="11" id="KW-1185">Reference proteome</keyword>
<reference evidence="10 11" key="1">
    <citation type="journal article" date="2007" name="Nature">
        <title>Evolution of genes and genomes on the Drosophila phylogeny.</title>
        <authorList>
            <consortium name="Drosophila 12 Genomes Consortium"/>
            <person name="Clark A.G."/>
            <person name="Eisen M.B."/>
            <person name="Smith D.R."/>
            <person name="Bergman C.M."/>
            <person name="Oliver B."/>
            <person name="Markow T.A."/>
            <person name="Kaufman T.C."/>
            <person name="Kellis M."/>
            <person name="Gelbart W."/>
            <person name="Iyer V.N."/>
            <person name="Pollard D.A."/>
            <person name="Sackton T.B."/>
            <person name="Larracuente A.M."/>
            <person name="Singh N.D."/>
            <person name="Abad J.P."/>
            <person name="Abt D.N."/>
            <person name="Adryan B."/>
            <person name="Aguade M."/>
            <person name="Akashi H."/>
            <person name="Anderson W.W."/>
            <person name="Aquadro C.F."/>
            <person name="Ardell D.H."/>
            <person name="Arguello R."/>
            <person name="Artieri C.G."/>
            <person name="Barbash D.A."/>
            <person name="Barker D."/>
            <person name="Barsanti P."/>
            <person name="Batterham P."/>
            <person name="Batzoglou S."/>
            <person name="Begun D."/>
            <person name="Bhutkar A."/>
            <person name="Blanco E."/>
            <person name="Bosak S.A."/>
            <person name="Bradley R.K."/>
            <person name="Brand A.D."/>
            <person name="Brent M.R."/>
            <person name="Brooks A.N."/>
            <person name="Brown R.H."/>
            <person name="Butlin R.K."/>
            <person name="Caggese C."/>
            <person name="Calvi B.R."/>
            <person name="Bernardo de Carvalho A."/>
            <person name="Caspi A."/>
            <person name="Castrezana S."/>
            <person name="Celniker S.E."/>
            <person name="Chang J.L."/>
            <person name="Chapple C."/>
            <person name="Chatterji S."/>
            <person name="Chinwalla A."/>
            <person name="Civetta A."/>
            <person name="Clifton S.W."/>
            <person name="Comeron J.M."/>
            <person name="Costello J.C."/>
            <person name="Coyne J.A."/>
            <person name="Daub J."/>
            <person name="David R.G."/>
            <person name="Delcher A.L."/>
            <person name="Delehaunty K."/>
            <person name="Do C.B."/>
            <person name="Ebling H."/>
            <person name="Edwards K."/>
            <person name="Eickbush T."/>
            <person name="Evans J.D."/>
            <person name="Filipski A."/>
            <person name="Findeiss S."/>
            <person name="Freyhult E."/>
            <person name="Fulton L."/>
            <person name="Fulton R."/>
            <person name="Garcia A.C."/>
            <person name="Gardiner A."/>
            <person name="Garfield D.A."/>
            <person name="Garvin B.E."/>
            <person name="Gibson G."/>
            <person name="Gilbert D."/>
            <person name="Gnerre S."/>
            <person name="Godfrey J."/>
            <person name="Good R."/>
            <person name="Gotea V."/>
            <person name="Gravely B."/>
            <person name="Greenberg A.J."/>
            <person name="Griffiths-Jones S."/>
            <person name="Gross S."/>
            <person name="Guigo R."/>
            <person name="Gustafson E.A."/>
            <person name="Haerty W."/>
            <person name="Hahn M.W."/>
            <person name="Halligan D.L."/>
            <person name="Halpern A.L."/>
            <person name="Halter G.M."/>
            <person name="Han M.V."/>
            <person name="Heger A."/>
            <person name="Hillier L."/>
            <person name="Hinrichs A.S."/>
            <person name="Holmes I."/>
            <person name="Hoskins R.A."/>
            <person name="Hubisz M.J."/>
            <person name="Hultmark D."/>
            <person name="Huntley M.A."/>
            <person name="Jaffe D.B."/>
            <person name="Jagadeeshan S."/>
            <person name="Jeck W.R."/>
            <person name="Johnson J."/>
            <person name="Jones C.D."/>
            <person name="Jordan W.C."/>
            <person name="Karpen G.H."/>
            <person name="Kataoka E."/>
            <person name="Keightley P.D."/>
            <person name="Kheradpour P."/>
            <person name="Kirkness E.F."/>
            <person name="Koerich L.B."/>
            <person name="Kristiansen K."/>
            <person name="Kudrna D."/>
            <person name="Kulathinal R.J."/>
            <person name="Kumar S."/>
            <person name="Kwok R."/>
            <person name="Lander E."/>
            <person name="Langley C.H."/>
            <person name="Lapoint R."/>
            <person name="Lazzaro B.P."/>
            <person name="Lee S.J."/>
            <person name="Levesque L."/>
            <person name="Li R."/>
            <person name="Lin C.F."/>
            <person name="Lin M.F."/>
            <person name="Lindblad-Toh K."/>
            <person name="Llopart A."/>
            <person name="Long M."/>
            <person name="Low L."/>
            <person name="Lozovsky E."/>
            <person name="Lu J."/>
            <person name="Luo M."/>
            <person name="Machado C.A."/>
            <person name="Makalowski W."/>
            <person name="Marzo M."/>
            <person name="Matsuda M."/>
            <person name="Matzkin L."/>
            <person name="McAllister B."/>
            <person name="McBride C.S."/>
            <person name="McKernan B."/>
            <person name="McKernan K."/>
            <person name="Mendez-Lago M."/>
            <person name="Minx P."/>
            <person name="Mollenhauer M.U."/>
            <person name="Montooth K."/>
            <person name="Mount S.M."/>
            <person name="Mu X."/>
            <person name="Myers E."/>
            <person name="Negre B."/>
            <person name="Newfeld S."/>
            <person name="Nielsen R."/>
            <person name="Noor M.A."/>
            <person name="O'Grady P."/>
            <person name="Pachter L."/>
            <person name="Papaceit M."/>
            <person name="Parisi M.J."/>
            <person name="Parisi M."/>
            <person name="Parts L."/>
            <person name="Pedersen J.S."/>
            <person name="Pesole G."/>
            <person name="Phillippy A.M."/>
            <person name="Ponting C.P."/>
            <person name="Pop M."/>
            <person name="Porcelli D."/>
            <person name="Powell J.R."/>
            <person name="Prohaska S."/>
            <person name="Pruitt K."/>
            <person name="Puig M."/>
            <person name="Quesneville H."/>
            <person name="Ram K.R."/>
            <person name="Rand D."/>
            <person name="Rasmussen M.D."/>
            <person name="Reed L.K."/>
            <person name="Reenan R."/>
            <person name="Reily A."/>
            <person name="Remington K.A."/>
            <person name="Rieger T.T."/>
            <person name="Ritchie M.G."/>
            <person name="Robin C."/>
            <person name="Rogers Y.H."/>
            <person name="Rohde C."/>
            <person name="Rozas J."/>
            <person name="Rubenfield M.J."/>
            <person name="Ruiz A."/>
            <person name="Russo S."/>
            <person name="Salzberg S.L."/>
            <person name="Sanchez-Gracia A."/>
            <person name="Saranga D.J."/>
            <person name="Sato H."/>
            <person name="Schaeffer S.W."/>
            <person name="Schatz M.C."/>
            <person name="Schlenke T."/>
            <person name="Schwartz R."/>
            <person name="Segarra C."/>
            <person name="Singh R.S."/>
            <person name="Sirot L."/>
            <person name="Sirota M."/>
            <person name="Sisneros N.B."/>
            <person name="Smith C.D."/>
            <person name="Smith T.F."/>
            <person name="Spieth J."/>
            <person name="Stage D.E."/>
            <person name="Stark A."/>
            <person name="Stephan W."/>
            <person name="Strausberg R.L."/>
            <person name="Strempel S."/>
            <person name="Sturgill D."/>
            <person name="Sutton G."/>
            <person name="Sutton G.G."/>
            <person name="Tao W."/>
            <person name="Teichmann S."/>
            <person name="Tobari Y.N."/>
            <person name="Tomimura Y."/>
            <person name="Tsolas J.M."/>
            <person name="Valente V.L."/>
            <person name="Venter E."/>
            <person name="Venter J.C."/>
            <person name="Vicario S."/>
            <person name="Vieira F.G."/>
            <person name="Vilella A.J."/>
            <person name="Villasante A."/>
            <person name="Walenz B."/>
            <person name="Wang J."/>
            <person name="Wasserman M."/>
            <person name="Watts T."/>
            <person name="Wilson D."/>
            <person name="Wilson R.K."/>
            <person name="Wing R.A."/>
            <person name="Wolfner M.F."/>
            <person name="Wong A."/>
            <person name="Wong G.K."/>
            <person name="Wu C.I."/>
            <person name="Wu G."/>
            <person name="Yamamoto D."/>
            <person name="Yang H.P."/>
            <person name="Yang S.P."/>
            <person name="Yorke J.A."/>
            <person name="Yoshida K."/>
            <person name="Zdobnov E."/>
            <person name="Zhang P."/>
            <person name="Zhang Y."/>
            <person name="Zimin A.V."/>
            <person name="Baldwin J."/>
            <person name="Abdouelleil A."/>
            <person name="Abdulkadir J."/>
            <person name="Abebe A."/>
            <person name="Abera B."/>
            <person name="Abreu J."/>
            <person name="Acer S.C."/>
            <person name="Aftuck L."/>
            <person name="Alexander A."/>
            <person name="An P."/>
            <person name="Anderson E."/>
            <person name="Anderson S."/>
            <person name="Arachi H."/>
            <person name="Azer M."/>
            <person name="Bachantsang P."/>
            <person name="Barry A."/>
            <person name="Bayul T."/>
            <person name="Berlin A."/>
            <person name="Bessette D."/>
            <person name="Bloom T."/>
            <person name="Blye J."/>
            <person name="Boguslavskiy L."/>
            <person name="Bonnet C."/>
            <person name="Boukhgalter B."/>
            <person name="Bourzgui I."/>
            <person name="Brown A."/>
            <person name="Cahill P."/>
            <person name="Channer S."/>
            <person name="Cheshatsang Y."/>
            <person name="Chuda L."/>
            <person name="Citroen M."/>
            <person name="Collymore A."/>
            <person name="Cooke P."/>
            <person name="Costello M."/>
            <person name="D'Aco K."/>
            <person name="Daza R."/>
            <person name="De Haan G."/>
            <person name="DeGray S."/>
            <person name="DeMaso C."/>
            <person name="Dhargay N."/>
            <person name="Dooley K."/>
            <person name="Dooley E."/>
            <person name="Doricent M."/>
            <person name="Dorje P."/>
            <person name="Dorjee K."/>
            <person name="Dupes A."/>
            <person name="Elong R."/>
            <person name="Falk J."/>
            <person name="Farina A."/>
            <person name="Faro S."/>
            <person name="Ferguson D."/>
            <person name="Fisher S."/>
            <person name="Foley C.D."/>
            <person name="Franke A."/>
            <person name="Friedrich D."/>
            <person name="Gadbois L."/>
            <person name="Gearin G."/>
            <person name="Gearin C.R."/>
            <person name="Giannoukos G."/>
            <person name="Goode T."/>
            <person name="Graham J."/>
            <person name="Grandbois E."/>
            <person name="Grewal S."/>
            <person name="Gyaltsen K."/>
            <person name="Hafez N."/>
            <person name="Hagos B."/>
            <person name="Hall J."/>
            <person name="Henson C."/>
            <person name="Hollinger A."/>
            <person name="Honan T."/>
            <person name="Huard M.D."/>
            <person name="Hughes L."/>
            <person name="Hurhula B."/>
            <person name="Husby M.E."/>
            <person name="Kamat A."/>
            <person name="Kanga B."/>
            <person name="Kashin S."/>
            <person name="Khazanovich D."/>
            <person name="Kisner P."/>
            <person name="Lance K."/>
            <person name="Lara M."/>
            <person name="Lee W."/>
            <person name="Lennon N."/>
            <person name="Letendre F."/>
            <person name="LeVine R."/>
            <person name="Lipovsky A."/>
            <person name="Liu X."/>
            <person name="Liu J."/>
            <person name="Liu S."/>
            <person name="Lokyitsang T."/>
            <person name="Lokyitsang Y."/>
            <person name="Lubonja R."/>
            <person name="Lui A."/>
            <person name="MacDonald P."/>
            <person name="Magnisalis V."/>
            <person name="Maru K."/>
            <person name="Matthews C."/>
            <person name="McCusker W."/>
            <person name="McDonough S."/>
            <person name="Mehta T."/>
            <person name="Meldrim J."/>
            <person name="Meneus L."/>
            <person name="Mihai O."/>
            <person name="Mihalev A."/>
            <person name="Mihova T."/>
            <person name="Mittelman R."/>
            <person name="Mlenga V."/>
            <person name="Montmayeur A."/>
            <person name="Mulrain L."/>
            <person name="Navidi A."/>
            <person name="Naylor J."/>
            <person name="Negash T."/>
            <person name="Nguyen T."/>
            <person name="Nguyen N."/>
            <person name="Nicol R."/>
            <person name="Norbu C."/>
            <person name="Norbu N."/>
            <person name="Novod N."/>
            <person name="O'Neill B."/>
            <person name="Osman S."/>
            <person name="Markiewicz E."/>
            <person name="Oyono O.L."/>
            <person name="Patti C."/>
            <person name="Phunkhang P."/>
            <person name="Pierre F."/>
            <person name="Priest M."/>
            <person name="Raghuraman S."/>
            <person name="Rege F."/>
            <person name="Reyes R."/>
            <person name="Rise C."/>
            <person name="Rogov P."/>
            <person name="Ross K."/>
            <person name="Ryan E."/>
            <person name="Settipalli S."/>
            <person name="Shea T."/>
            <person name="Sherpa N."/>
            <person name="Shi L."/>
            <person name="Shih D."/>
            <person name="Sparrow T."/>
            <person name="Spaulding J."/>
            <person name="Stalker J."/>
            <person name="Stange-Thomann N."/>
            <person name="Stavropoulos S."/>
            <person name="Stone C."/>
            <person name="Strader C."/>
            <person name="Tesfaye S."/>
            <person name="Thomson T."/>
            <person name="Thoulutsang Y."/>
            <person name="Thoulutsang D."/>
            <person name="Topham K."/>
            <person name="Topping I."/>
            <person name="Tsamla T."/>
            <person name="Vassiliev H."/>
            <person name="Vo A."/>
            <person name="Wangchuk T."/>
            <person name="Wangdi T."/>
            <person name="Weiand M."/>
            <person name="Wilkinson J."/>
            <person name="Wilson A."/>
            <person name="Yadav S."/>
            <person name="Young G."/>
            <person name="Yu Q."/>
            <person name="Zembek L."/>
            <person name="Zhong D."/>
            <person name="Zimmer A."/>
            <person name="Zwirko Z."/>
            <person name="Jaffe D.B."/>
            <person name="Alvarez P."/>
            <person name="Brockman W."/>
            <person name="Butler J."/>
            <person name="Chin C."/>
            <person name="Gnerre S."/>
            <person name="Grabherr M."/>
            <person name="Kleber M."/>
            <person name="Mauceli E."/>
            <person name="MacCallum I."/>
        </authorList>
    </citation>
    <scope>NUCLEOTIDE SEQUENCE [LARGE SCALE GENOMIC DNA]</scope>
    <source>
        <strain evidence="11">Tai18E2 / Tucson 14021-0261.01</strain>
    </source>
</reference>
<dbReference type="AlphaFoldDB" id="A0A0R1DU14"/>
<evidence type="ECO:0000256" key="6">
    <source>
        <dbReference type="ARBA" id="ARBA00023136"/>
    </source>
</evidence>
<reference evidence="10 11" key="2">
    <citation type="journal article" date="2007" name="PLoS Biol.">
        <title>Principles of genome evolution in the Drosophila melanogaster species group.</title>
        <authorList>
            <person name="Ranz J.M."/>
            <person name="Maurin D."/>
            <person name="Chan Y.S."/>
            <person name="von Grotthuss M."/>
            <person name="Hillier L.W."/>
            <person name="Roote J."/>
            <person name="Ashburner M."/>
            <person name="Bergman C.M."/>
        </authorList>
    </citation>
    <scope>NUCLEOTIDE SEQUENCE [LARGE SCALE GENOMIC DNA]</scope>
    <source>
        <strain evidence="11">Tai18E2 / Tucson 14021-0261.01</strain>
    </source>
</reference>
<feature type="compositionally biased region" description="Polar residues" evidence="8">
    <location>
        <begin position="23"/>
        <end position="37"/>
    </location>
</feature>
<dbReference type="PRINTS" id="PR01609">
    <property type="entry name" value="CD36FAMILY"/>
</dbReference>
<gene>
    <name evidence="10" type="primary">Dyak\GE14460</name>
    <name evidence="10" type="synonym">dyak_GLEANR_14579</name>
    <name evidence="10" type="synonym">GE14460</name>
    <name evidence="10" type="ORF">Dyak_GE14460</name>
</gene>
<dbReference type="GO" id="GO:0034185">
    <property type="term" value="F:apolipoprotein binding"/>
    <property type="evidence" value="ECO:0007669"/>
    <property type="project" value="EnsemblMetazoa"/>
</dbReference>
<comment type="subcellular location">
    <subcellularLocation>
        <location evidence="1">Cell membrane</location>
    </subcellularLocation>
</comment>
<evidence type="ECO:0000256" key="2">
    <source>
        <dbReference type="ARBA" id="ARBA00010532"/>
    </source>
</evidence>
<keyword evidence="3" id="KW-1003">Cell membrane</keyword>
<comment type="similarity">
    <text evidence="2">Belongs to the CD36 family.</text>
</comment>
<sequence length="418" mass="47381">MSQAKDQEMSMPSSRQESDRTAAPSNTKSLTLNSTRSGVGTGNFGGYGMTNGAEKPSVLHMIMEALGLRNQAQNREPTSKDIGTLIMLGVMFLLFVISVTGFFVMWFTEYYNNTMLENLILAENSDTAKSWLNPDPKYDTLLKAHIFDYPNIDDYLAGRADKIKVVDIGPLTYQEHTVKDEVSFNKNFTVSFRDRKSYKFLPEKSSIGEDYVVRVPNVPLISAAGPVKRMKPLERLFVSPWIKQFQEPLFKELTVSEYLWGYEDKIIKLKSLGRGRRRFGLLMSRNGTSVDSVQLNTGEDDITKFSIITQFNGMPQLDYWEGDECNRIDGSEPSMFSPHLLQDRSTVNVFLQVLCRKVPLHFEKESSLQKSSEPVLLSEHGTVLAQRSDQRHQVLRGCAHFSLVPALLHWRSGAVQRL</sequence>
<feature type="transmembrane region" description="Helical" evidence="9">
    <location>
        <begin position="85"/>
        <end position="107"/>
    </location>
</feature>
<dbReference type="SMR" id="A0A0R1DU14"/>
<organism evidence="10 11">
    <name type="scientific">Drosophila yakuba</name>
    <name type="common">Fruit fly</name>
    <dbReference type="NCBI Taxonomy" id="7245"/>
    <lineage>
        <taxon>Eukaryota</taxon>
        <taxon>Metazoa</taxon>
        <taxon>Ecdysozoa</taxon>
        <taxon>Arthropoda</taxon>
        <taxon>Hexapoda</taxon>
        <taxon>Insecta</taxon>
        <taxon>Pterygota</taxon>
        <taxon>Neoptera</taxon>
        <taxon>Endopterygota</taxon>
        <taxon>Diptera</taxon>
        <taxon>Brachycera</taxon>
        <taxon>Muscomorpha</taxon>
        <taxon>Ephydroidea</taxon>
        <taxon>Drosophilidae</taxon>
        <taxon>Drosophila</taxon>
        <taxon>Sophophora</taxon>
    </lineage>
</organism>
<evidence type="ECO:0000313" key="11">
    <source>
        <dbReference type="Proteomes" id="UP000002282"/>
    </source>
</evidence>
<keyword evidence="4 9" id="KW-0812">Transmembrane</keyword>
<evidence type="ECO:0000313" key="10">
    <source>
        <dbReference type="EMBL" id="KRK00617.1"/>
    </source>
</evidence>
<keyword evidence="7" id="KW-0325">Glycoprotein</keyword>
<proteinExistence type="inferred from homology"/>
<dbReference type="GO" id="GO:0005044">
    <property type="term" value="F:scavenger receptor activity"/>
    <property type="evidence" value="ECO:0007669"/>
    <property type="project" value="TreeGrafter"/>
</dbReference>
<dbReference type="EMBL" id="CM000158">
    <property type="protein sequence ID" value="KRK00617.1"/>
    <property type="molecule type" value="Genomic_DNA"/>
</dbReference>
<dbReference type="GO" id="GO:0005886">
    <property type="term" value="C:plasma membrane"/>
    <property type="evidence" value="ECO:0007669"/>
    <property type="project" value="UniProtKB-SubCell"/>
</dbReference>
<dbReference type="GO" id="GO:0005737">
    <property type="term" value="C:cytoplasm"/>
    <property type="evidence" value="ECO:0007669"/>
    <property type="project" value="TreeGrafter"/>
</dbReference>
<evidence type="ECO:0000256" key="1">
    <source>
        <dbReference type="ARBA" id="ARBA00004236"/>
    </source>
</evidence>
<evidence type="ECO:0000256" key="4">
    <source>
        <dbReference type="ARBA" id="ARBA00022692"/>
    </source>
</evidence>
<dbReference type="PANTHER" id="PTHR11923">
    <property type="entry name" value="SCAVENGER RECEPTOR CLASS B TYPE-1 SR-B1"/>
    <property type="match status" value="1"/>
</dbReference>
<evidence type="ECO:0000256" key="8">
    <source>
        <dbReference type="SAM" id="MobiDB-lite"/>
    </source>
</evidence>
<dbReference type="OrthoDB" id="18585at2759"/>
<evidence type="ECO:0000256" key="5">
    <source>
        <dbReference type="ARBA" id="ARBA00022989"/>
    </source>
</evidence>
<name>A0A0R1DU14_DROYA</name>
<evidence type="ECO:0000256" key="7">
    <source>
        <dbReference type="ARBA" id="ARBA00023180"/>
    </source>
</evidence>
<dbReference type="Proteomes" id="UP000002282">
    <property type="component" value="Chromosome 2R"/>
</dbReference>
<accession>A0A0R1DU14</accession>
<dbReference type="InterPro" id="IPR002159">
    <property type="entry name" value="CD36_fam"/>
</dbReference>
<dbReference type="GO" id="GO:0140353">
    <property type="term" value="P:lipid export from cell"/>
    <property type="evidence" value="ECO:0007669"/>
    <property type="project" value="EnsemblMetazoa"/>
</dbReference>
<feature type="region of interest" description="Disordered" evidence="8">
    <location>
        <begin position="1"/>
        <end position="37"/>
    </location>
</feature>